<dbReference type="Gene3D" id="3.40.50.11610">
    <property type="entry name" value="Multifunctional 2-oxoglutarate metabolism enzyme, C-terminal domain"/>
    <property type="match status" value="1"/>
</dbReference>
<comment type="function">
    <text evidence="2">E1 component of the 2-oxoglutarate dehydrogenase (OGDH) complex which catalyzes the decarboxylation of 2-oxoglutarate, the first step in the conversion of 2-oxoglutarate to succinyl-CoA and CO(2).</text>
</comment>
<dbReference type="Proteomes" id="UP000094849">
    <property type="component" value="Unassembled WGS sequence"/>
</dbReference>
<dbReference type="Pfam" id="PF16078">
    <property type="entry name" value="2-oxogl_dehyd_N"/>
    <property type="match status" value="1"/>
</dbReference>
<gene>
    <name evidence="9" type="ORF">A3196_17335</name>
</gene>
<dbReference type="InterPro" id="IPR031717">
    <property type="entry name" value="ODO-1/KGD_C"/>
</dbReference>
<keyword evidence="6" id="KW-0786">Thiamine pyrophosphate</keyword>
<dbReference type="PANTHER" id="PTHR23152">
    <property type="entry name" value="2-OXOGLUTARATE DEHYDROGENASE"/>
    <property type="match status" value="1"/>
</dbReference>
<dbReference type="STRING" id="1818881.A3196_17335"/>
<dbReference type="PIRSF" id="PIRSF000157">
    <property type="entry name" value="Oxoglu_dh_E1"/>
    <property type="match status" value="1"/>
</dbReference>
<dbReference type="InterPro" id="IPR011603">
    <property type="entry name" value="2oxoglutarate_DH_E1"/>
</dbReference>
<dbReference type="Pfam" id="PF16870">
    <property type="entry name" value="OxoGdeHyase_C"/>
    <property type="match status" value="1"/>
</dbReference>
<keyword evidence="5" id="KW-0560">Oxidoreductase</keyword>
<feature type="compositionally biased region" description="Basic and acidic residues" evidence="7">
    <location>
        <begin position="921"/>
        <end position="936"/>
    </location>
</feature>
<sequence length="942" mass="105750">MDKSTKIQRRRADFVGASAEYIDQLYEAFCEDPDQVSAEWRSFFYGFDHGVDTEGQGPAGHLPQPSLIHPGLDRLFMAYRLSGHLFADLDPLGLVANQRPKELDPAYYGLQSADLQQPVNVVSIEAEQALPAAEVIEVLERVYCGTLASEYLHLSAADERRWIERRLESTRGDLAAQNSNRERIAVLRDLTAAEGLEQYLHRRYVGQKRFSLEGGDSLIPLLDEIVQGGGQRGVTDVVIGMAHRGRLNVLVNLLGKAPSELFSEFEGDHSLDAGSGSGDVKYHQGFYSNIQTPGGPVHLSLAFNPSHLEIIGPVVQGGCRARQDRHETDAKDLVLPVIVHGDAAFIGQGVVTETLNLSKTAAYGTGGTIHVVVNNQIGFTTSHPQEARSTLYCTEVAKLIQAPIFHVNGDDPDAVLFVTRLAIDYRLTFQNDVVIDLVCYRRQGHNEADEPMMTQPQMYQRIRNMPTTRQLYARRLVEDGLVKADDAEEMRESYRYSLEQGKVVVREFLRGSRSGYEAHWEEYLNARPDEQVETRVDRALLCRLGQQTLKLPEGFTLQRAVARVVAERQRMLSAEVPLDWGMAETLAYATLLHEGYAVRLSGQDSVRGTFAHRHATFHDQNNFSTHTPLEQLFEGQPRFEVINSILSELAVLGFEYGYATSMPGTLVIWEAQFGDFGNGAQMVIDQFIASGYLKWGRLCQLTLFLPHGFEGQGPEHSSARLERYLQLCAELNMRVWVPTTPAQFFHLLRDQMMRRFRRPLIVMTPKSLLRHPMAKSQLQAFTDGALASVLPEADDLDPQRVRRVVLCSGKVYFELLQTRRERGIEDIAILRVEQLYPFPRHPLAEILSGYGQLTEILWCQEEPRNQGAWYQIQHHLRFLAQSEQSLGYAGRSPSASPACGDATLHREQQMALIDTALSAGRVEDPGERLDDTDMHIDGNLSS</sequence>
<dbReference type="InterPro" id="IPR042179">
    <property type="entry name" value="KGD_C_sf"/>
</dbReference>
<name>A0A1E2UV91_9GAMM</name>
<feature type="region of interest" description="Disordered" evidence="7">
    <location>
        <begin position="921"/>
        <end position="942"/>
    </location>
</feature>
<evidence type="ECO:0000256" key="5">
    <source>
        <dbReference type="ARBA" id="ARBA00023002"/>
    </source>
</evidence>
<reference evidence="9 10" key="1">
    <citation type="submission" date="2016-03" db="EMBL/GenBank/DDBJ databases">
        <title>Chemosynthetic sulphur-oxidizing symbionts of marine invertebrate animals are capable of nitrogen fixation.</title>
        <authorList>
            <person name="Petersen J.M."/>
            <person name="Kemper A."/>
            <person name="Gruber-Vodicka H."/>
            <person name="Cardini U."/>
            <person name="Geest Mvander."/>
            <person name="Kleiner M."/>
            <person name="Bulgheresi S."/>
            <person name="Fussmann M."/>
            <person name="Herbold C."/>
            <person name="Seah B.K.B."/>
            <person name="Antony C.Paul."/>
            <person name="Liu D."/>
            <person name="Belitz A."/>
            <person name="Weber M."/>
        </authorList>
    </citation>
    <scope>NUCLEOTIDE SEQUENCE [LARGE SCALE GENOMIC DNA]</scope>
    <source>
        <strain evidence="9">G_D</strain>
    </source>
</reference>
<organism evidence="9 10">
    <name type="scientific">Candidatus Thiodiazotropha endoloripes</name>
    <dbReference type="NCBI Taxonomy" id="1818881"/>
    <lineage>
        <taxon>Bacteria</taxon>
        <taxon>Pseudomonadati</taxon>
        <taxon>Pseudomonadota</taxon>
        <taxon>Gammaproteobacteria</taxon>
        <taxon>Chromatiales</taxon>
        <taxon>Sedimenticolaceae</taxon>
        <taxon>Candidatus Thiodiazotropha</taxon>
    </lineage>
</organism>
<dbReference type="GO" id="GO:0004591">
    <property type="term" value="F:oxoglutarate dehydrogenase (succinyl-transferring) activity"/>
    <property type="evidence" value="ECO:0007669"/>
    <property type="project" value="UniProtKB-EC"/>
</dbReference>
<dbReference type="GO" id="GO:0045252">
    <property type="term" value="C:oxoglutarate dehydrogenase complex"/>
    <property type="evidence" value="ECO:0007669"/>
    <property type="project" value="TreeGrafter"/>
</dbReference>
<dbReference type="Pfam" id="PF00676">
    <property type="entry name" value="E1_dh"/>
    <property type="match status" value="1"/>
</dbReference>
<evidence type="ECO:0000313" key="9">
    <source>
        <dbReference type="EMBL" id="ODB98354.1"/>
    </source>
</evidence>
<proteinExistence type="inferred from homology"/>
<dbReference type="AlphaFoldDB" id="A0A1E2UV91"/>
<dbReference type="EC" id="1.2.4.2" evidence="4"/>
<evidence type="ECO:0000256" key="2">
    <source>
        <dbReference type="ARBA" id="ARBA00003906"/>
    </source>
</evidence>
<dbReference type="Pfam" id="PF02779">
    <property type="entry name" value="Transket_pyr"/>
    <property type="match status" value="1"/>
</dbReference>
<dbReference type="SUPFAM" id="SSF52518">
    <property type="entry name" value="Thiamin diphosphate-binding fold (THDP-binding)"/>
    <property type="match status" value="2"/>
</dbReference>
<dbReference type="Gene3D" id="3.40.50.970">
    <property type="match status" value="1"/>
</dbReference>
<dbReference type="EMBL" id="LVJZ01000003">
    <property type="protein sequence ID" value="ODB98354.1"/>
    <property type="molecule type" value="Genomic_DNA"/>
</dbReference>
<evidence type="ECO:0000256" key="7">
    <source>
        <dbReference type="SAM" id="MobiDB-lite"/>
    </source>
</evidence>
<accession>A0A1E2UV91</accession>
<dbReference type="OrthoDB" id="9759785at2"/>
<dbReference type="InterPro" id="IPR001017">
    <property type="entry name" value="DH_E1"/>
</dbReference>
<dbReference type="GO" id="GO:0006099">
    <property type="term" value="P:tricarboxylic acid cycle"/>
    <property type="evidence" value="ECO:0007669"/>
    <property type="project" value="TreeGrafter"/>
</dbReference>
<dbReference type="GO" id="GO:0005829">
    <property type="term" value="C:cytosol"/>
    <property type="evidence" value="ECO:0007669"/>
    <property type="project" value="TreeGrafter"/>
</dbReference>
<evidence type="ECO:0000256" key="1">
    <source>
        <dbReference type="ARBA" id="ARBA00001964"/>
    </source>
</evidence>
<protein>
    <recommendedName>
        <fullName evidence="4">oxoglutarate dehydrogenase (succinyl-transferring)</fullName>
        <ecNumber evidence="4">1.2.4.2</ecNumber>
    </recommendedName>
</protein>
<dbReference type="Gene3D" id="3.40.50.12470">
    <property type="match status" value="1"/>
</dbReference>
<evidence type="ECO:0000256" key="4">
    <source>
        <dbReference type="ARBA" id="ARBA00012280"/>
    </source>
</evidence>
<evidence type="ECO:0000256" key="6">
    <source>
        <dbReference type="ARBA" id="ARBA00023052"/>
    </source>
</evidence>
<dbReference type="SMART" id="SM00861">
    <property type="entry name" value="Transket_pyr"/>
    <property type="match status" value="1"/>
</dbReference>
<dbReference type="NCBIfam" id="NF008907">
    <property type="entry name" value="PRK12270.1"/>
    <property type="match status" value="1"/>
</dbReference>
<dbReference type="Gene3D" id="1.10.287.1150">
    <property type="entry name" value="TPP helical domain"/>
    <property type="match status" value="1"/>
</dbReference>
<dbReference type="InterPro" id="IPR029061">
    <property type="entry name" value="THDP-binding"/>
</dbReference>
<evidence type="ECO:0000313" key="10">
    <source>
        <dbReference type="Proteomes" id="UP000094849"/>
    </source>
</evidence>
<feature type="domain" description="Transketolase-like pyrimidine-binding" evidence="8">
    <location>
        <begin position="578"/>
        <end position="771"/>
    </location>
</feature>
<dbReference type="RefSeq" id="WP_069014675.1">
    <property type="nucleotide sequence ID" value="NZ_LVJW01000003.1"/>
</dbReference>
<dbReference type="NCBIfam" id="TIGR00239">
    <property type="entry name" value="2oxo_dh_E1"/>
    <property type="match status" value="1"/>
</dbReference>
<dbReference type="CDD" id="cd02016">
    <property type="entry name" value="TPP_E1_OGDC_like"/>
    <property type="match status" value="1"/>
</dbReference>
<evidence type="ECO:0000259" key="8">
    <source>
        <dbReference type="SMART" id="SM00861"/>
    </source>
</evidence>
<comment type="cofactor">
    <cofactor evidence="1">
        <name>thiamine diphosphate</name>
        <dbReference type="ChEBI" id="CHEBI:58937"/>
    </cofactor>
</comment>
<dbReference type="InterPro" id="IPR032106">
    <property type="entry name" value="2-oxogl_dehyd_N"/>
</dbReference>
<dbReference type="PANTHER" id="PTHR23152:SF4">
    <property type="entry name" value="2-OXOADIPATE DEHYDROGENASE COMPLEX COMPONENT E1"/>
    <property type="match status" value="1"/>
</dbReference>
<keyword evidence="10" id="KW-1185">Reference proteome</keyword>
<comment type="caution">
    <text evidence="9">The sequence shown here is derived from an EMBL/GenBank/DDBJ whole genome shotgun (WGS) entry which is preliminary data.</text>
</comment>
<evidence type="ECO:0000256" key="3">
    <source>
        <dbReference type="ARBA" id="ARBA00006936"/>
    </source>
</evidence>
<dbReference type="GO" id="GO:0030976">
    <property type="term" value="F:thiamine pyrophosphate binding"/>
    <property type="evidence" value="ECO:0007669"/>
    <property type="project" value="InterPro"/>
</dbReference>
<dbReference type="NCBIfam" id="NF006914">
    <property type="entry name" value="PRK09404.1"/>
    <property type="match status" value="1"/>
</dbReference>
<comment type="similarity">
    <text evidence="3">Belongs to the alpha-ketoglutarate dehydrogenase family.</text>
</comment>
<dbReference type="InterPro" id="IPR005475">
    <property type="entry name" value="Transketolase-like_Pyr-bd"/>
</dbReference>